<proteinExistence type="predicted"/>
<evidence type="ECO:0000313" key="2">
    <source>
        <dbReference type="Proteomes" id="UP000078200"/>
    </source>
</evidence>
<protein>
    <submittedName>
        <fullName evidence="1">Uncharacterized protein</fullName>
    </submittedName>
</protein>
<accession>A0A1A9VDY5</accession>
<name>A0A1A9VDY5_GLOAU</name>
<dbReference type="EnsemblMetazoa" id="GAUT034187-RA">
    <property type="protein sequence ID" value="GAUT034187-PA"/>
    <property type="gene ID" value="GAUT034187"/>
</dbReference>
<sequence>MTNLLNERSDIAKLTLGRIQWNDLRRRNAKTRIVRKKYSKRNRTCSYPRAMASTLRAFAPECANALMKVFCLDCYKQFSLSLILLFSIELDRNHQVQHICVNLDPYDYQGYYANRAAIHLH</sequence>
<dbReference type="Proteomes" id="UP000078200">
    <property type="component" value="Unassembled WGS sequence"/>
</dbReference>
<reference evidence="1" key="1">
    <citation type="submission" date="2020-05" db="UniProtKB">
        <authorList>
            <consortium name="EnsemblMetazoa"/>
        </authorList>
    </citation>
    <scope>IDENTIFICATION</scope>
    <source>
        <strain evidence="1">TTRI</strain>
    </source>
</reference>
<keyword evidence="2" id="KW-1185">Reference proteome</keyword>
<organism evidence="1 2">
    <name type="scientific">Glossina austeni</name>
    <name type="common">Savannah tsetse fly</name>
    <dbReference type="NCBI Taxonomy" id="7395"/>
    <lineage>
        <taxon>Eukaryota</taxon>
        <taxon>Metazoa</taxon>
        <taxon>Ecdysozoa</taxon>
        <taxon>Arthropoda</taxon>
        <taxon>Hexapoda</taxon>
        <taxon>Insecta</taxon>
        <taxon>Pterygota</taxon>
        <taxon>Neoptera</taxon>
        <taxon>Endopterygota</taxon>
        <taxon>Diptera</taxon>
        <taxon>Brachycera</taxon>
        <taxon>Muscomorpha</taxon>
        <taxon>Hippoboscoidea</taxon>
        <taxon>Glossinidae</taxon>
        <taxon>Glossina</taxon>
    </lineage>
</organism>
<dbReference type="VEuPathDB" id="VectorBase:GAUT034187"/>
<dbReference type="AlphaFoldDB" id="A0A1A9VDY5"/>
<evidence type="ECO:0000313" key="1">
    <source>
        <dbReference type="EnsemblMetazoa" id="GAUT034187-PA"/>
    </source>
</evidence>